<name>A0A9N9B6T0_9GLOM</name>
<dbReference type="AlphaFoldDB" id="A0A9N9B6T0"/>
<dbReference type="SUPFAM" id="SSF49313">
    <property type="entry name" value="Cadherin-like"/>
    <property type="match status" value="1"/>
</dbReference>
<comment type="caution">
    <text evidence="2">The sequence shown here is derived from an EMBL/GenBank/DDBJ whole genome shotgun (WGS) entry which is preliminary data.</text>
</comment>
<dbReference type="Proteomes" id="UP000789831">
    <property type="component" value="Unassembled WGS sequence"/>
</dbReference>
<dbReference type="GO" id="GO:0005509">
    <property type="term" value="F:calcium ion binding"/>
    <property type="evidence" value="ECO:0007669"/>
    <property type="project" value="InterPro"/>
</dbReference>
<dbReference type="InterPro" id="IPR013783">
    <property type="entry name" value="Ig-like_fold"/>
</dbReference>
<keyword evidence="3" id="KW-1185">Reference proteome</keyword>
<dbReference type="GO" id="GO:0016020">
    <property type="term" value="C:membrane"/>
    <property type="evidence" value="ECO:0007669"/>
    <property type="project" value="InterPro"/>
</dbReference>
<dbReference type="OrthoDB" id="2432298at2759"/>
<dbReference type="EMBL" id="CAJVPL010001150">
    <property type="protein sequence ID" value="CAG8555561.1"/>
    <property type="molecule type" value="Genomic_DNA"/>
</dbReference>
<proteinExistence type="predicted"/>
<evidence type="ECO:0000313" key="3">
    <source>
        <dbReference type="Proteomes" id="UP000789831"/>
    </source>
</evidence>
<evidence type="ECO:0000313" key="2">
    <source>
        <dbReference type="EMBL" id="CAG8555561.1"/>
    </source>
</evidence>
<gene>
    <name evidence="2" type="ORF">AGERDE_LOCUS6889</name>
</gene>
<feature type="transmembrane region" description="Helical" evidence="1">
    <location>
        <begin position="147"/>
        <end position="171"/>
    </location>
</feature>
<protein>
    <submittedName>
        <fullName evidence="2">4610_t:CDS:1</fullName>
    </submittedName>
</protein>
<dbReference type="Gene3D" id="2.60.40.10">
    <property type="entry name" value="Immunoglobulins"/>
    <property type="match status" value="1"/>
</dbReference>
<evidence type="ECO:0000256" key="1">
    <source>
        <dbReference type="SAM" id="Phobius"/>
    </source>
</evidence>
<keyword evidence="1" id="KW-0472">Membrane</keyword>
<dbReference type="InterPro" id="IPR015919">
    <property type="entry name" value="Cadherin-like_sf"/>
</dbReference>
<organism evidence="2 3">
    <name type="scientific">Ambispora gerdemannii</name>
    <dbReference type="NCBI Taxonomy" id="144530"/>
    <lineage>
        <taxon>Eukaryota</taxon>
        <taxon>Fungi</taxon>
        <taxon>Fungi incertae sedis</taxon>
        <taxon>Mucoromycota</taxon>
        <taxon>Glomeromycotina</taxon>
        <taxon>Glomeromycetes</taxon>
        <taxon>Archaeosporales</taxon>
        <taxon>Ambisporaceae</taxon>
        <taxon>Ambispora</taxon>
    </lineage>
</organism>
<reference evidence="2" key="1">
    <citation type="submission" date="2021-06" db="EMBL/GenBank/DDBJ databases">
        <authorList>
            <person name="Kallberg Y."/>
            <person name="Tangrot J."/>
            <person name="Rosling A."/>
        </authorList>
    </citation>
    <scope>NUCLEOTIDE SEQUENCE</scope>
    <source>
        <strain evidence="2">MT106</strain>
    </source>
</reference>
<sequence>MLPIPNLFPAKLFAHLNNQNIQSNKTLNTNSSLPIIEIATPFPDIQTYYSVPFECYLPTYFTLSPDRDLSHLLFSIQNYTPESTSTWVNFDQGLRKFSGIPPRKAATDTMVVLSIGDALLERNTVVTSFRILVSFGPRGKIEMPEKVIAILIAFIVVIVILVVFVMIVTMWKRYCRSRLDC</sequence>
<keyword evidence="1" id="KW-1133">Transmembrane helix</keyword>
<keyword evidence="1" id="KW-0812">Transmembrane</keyword>
<accession>A0A9N9B6T0</accession>